<dbReference type="GO" id="GO:0003677">
    <property type="term" value="F:DNA binding"/>
    <property type="evidence" value="ECO:0007669"/>
    <property type="project" value="UniProtKB-KW"/>
</dbReference>
<dbReference type="eggNOG" id="COG1725">
    <property type="taxonomic scope" value="Bacteria"/>
</dbReference>
<evidence type="ECO:0000313" key="5">
    <source>
        <dbReference type="EMBL" id="EDY16320.1"/>
    </source>
</evidence>
<dbReference type="EMBL" id="ABVL01000035">
    <property type="protein sequence ID" value="EDY16320.1"/>
    <property type="molecule type" value="Genomic_DNA"/>
</dbReference>
<evidence type="ECO:0000256" key="1">
    <source>
        <dbReference type="ARBA" id="ARBA00023015"/>
    </source>
</evidence>
<comment type="caution">
    <text evidence="5">The sequence shown here is derived from an EMBL/GenBank/DDBJ whole genome shotgun (WGS) entry which is preliminary data.</text>
</comment>
<dbReference type="CDD" id="cd07377">
    <property type="entry name" value="WHTH_GntR"/>
    <property type="match status" value="1"/>
</dbReference>
<keyword evidence="1" id="KW-0805">Transcription regulation</keyword>
<evidence type="ECO:0000256" key="2">
    <source>
        <dbReference type="ARBA" id="ARBA00023125"/>
    </source>
</evidence>
<dbReference type="SMART" id="SM00345">
    <property type="entry name" value="HTH_GNTR"/>
    <property type="match status" value="1"/>
</dbReference>
<dbReference type="PROSITE" id="PS50949">
    <property type="entry name" value="HTH_GNTR"/>
    <property type="match status" value="1"/>
</dbReference>
<feature type="domain" description="HTH gntR-type" evidence="4">
    <location>
        <begin position="12"/>
        <end position="80"/>
    </location>
</feature>
<dbReference type="STRING" id="497964.CfE428DRAFT_6133"/>
<dbReference type="PANTHER" id="PTHR38445:SF7">
    <property type="entry name" value="GNTR-FAMILY TRANSCRIPTIONAL REGULATOR"/>
    <property type="match status" value="1"/>
</dbReference>
<proteinExistence type="predicted"/>
<dbReference type="InParanoid" id="B4DB42"/>
<dbReference type="GO" id="GO:0003700">
    <property type="term" value="F:DNA-binding transcription factor activity"/>
    <property type="evidence" value="ECO:0007669"/>
    <property type="project" value="InterPro"/>
</dbReference>
<name>B4DB42_9BACT</name>
<dbReference type="InterPro" id="IPR000524">
    <property type="entry name" value="Tscrpt_reg_HTH_GntR"/>
</dbReference>
<keyword evidence="2" id="KW-0238">DNA-binding</keyword>
<evidence type="ECO:0000256" key="3">
    <source>
        <dbReference type="ARBA" id="ARBA00023163"/>
    </source>
</evidence>
<protein>
    <submittedName>
        <fullName evidence="5">Transcriptional regulator, GntR family</fullName>
    </submittedName>
</protein>
<dbReference type="Pfam" id="PF00392">
    <property type="entry name" value="GntR"/>
    <property type="match status" value="1"/>
</dbReference>
<dbReference type="SUPFAM" id="SSF46785">
    <property type="entry name" value="Winged helix' DNA-binding domain"/>
    <property type="match status" value="1"/>
</dbReference>
<gene>
    <name evidence="5" type="ORF">CfE428DRAFT_6133</name>
</gene>
<dbReference type="PANTHER" id="PTHR38445">
    <property type="entry name" value="HTH-TYPE TRANSCRIPTIONAL REPRESSOR YTRA"/>
    <property type="match status" value="1"/>
</dbReference>
<dbReference type="AlphaFoldDB" id="B4DB42"/>
<organism evidence="5 6">
    <name type="scientific">Chthoniobacter flavus Ellin428</name>
    <dbReference type="NCBI Taxonomy" id="497964"/>
    <lineage>
        <taxon>Bacteria</taxon>
        <taxon>Pseudomonadati</taxon>
        <taxon>Verrucomicrobiota</taxon>
        <taxon>Spartobacteria</taxon>
        <taxon>Chthoniobacterales</taxon>
        <taxon>Chthoniobacteraceae</taxon>
        <taxon>Chthoniobacter</taxon>
    </lineage>
</organism>
<dbReference type="RefSeq" id="WP_006983452.1">
    <property type="nucleotide sequence ID" value="NZ_ABVL01000035.1"/>
</dbReference>
<dbReference type="InterPro" id="IPR036388">
    <property type="entry name" value="WH-like_DNA-bd_sf"/>
</dbReference>
<reference evidence="5 6" key="1">
    <citation type="journal article" date="2011" name="J. Bacteriol.">
        <title>Genome sequence of Chthoniobacter flavus Ellin428, an aerobic heterotrophic soil bacterium.</title>
        <authorList>
            <person name="Kant R."/>
            <person name="van Passel M.W."/>
            <person name="Palva A."/>
            <person name="Lucas S."/>
            <person name="Lapidus A."/>
            <person name="Glavina Del Rio T."/>
            <person name="Dalin E."/>
            <person name="Tice H."/>
            <person name="Bruce D."/>
            <person name="Goodwin L."/>
            <person name="Pitluck S."/>
            <person name="Larimer F.W."/>
            <person name="Land M.L."/>
            <person name="Hauser L."/>
            <person name="Sangwan P."/>
            <person name="de Vos W.M."/>
            <person name="Janssen P.H."/>
            <person name="Smidt H."/>
        </authorList>
    </citation>
    <scope>NUCLEOTIDE SEQUENCE [LARGE SCALE GENOMIC DNA]</scope>
    <source>
        <strain evidence="5 6">Ellin428</strain>
    </source>
</reference>
<dbReference type="Proteomes" id="UP000005824">
    <property type="component" value="Unassembled WGS sequence"/>
</dbReference>
<keyword evidence="3" id="KW-0804">Transcription</keyword>
<evidence type="ECO:0000259" key="4">
    <source>
        <dbReference type="PROSITE" id="PS50949"/>
    </source>
</evidence>
<evidence type="ECO:0000313" key="6">
    <source>
        <dbReference type="Proteomes" id="UP000005824"/>
    </source>
</evidence>
<keyword evidence="6" id="KW-1185">Reference proteome</keyword>
<dbReference type="Gene3D" id="1.10.10.10">
    <property type="entry name" value="Winged helix-like DNA-binding domain superfamily/Winged helix DNA-binding domain"/>
    <property type="match status" value="1"/>
</dbReference>
<accession>B4DB42</accession>
<sequence length="127" mass="14029">MLPFPLQIQPGLPISEQVVYAVKKAVISGLLKPGSRFPSVRAVSQELRIHPNTAHKAIGVLIDEGLLEVHPGIGTVVGQLPSAPSAKELKLFAGQVERLVVEAKNRRLRLDELQAMIERQWNRLTTR</sequence>
<dbReference type="InterPro" id="IPR036390">
    <property type="entry name" value="WH_DNA-bd_sf"/>
</dbReference>